<organism evidence="1 2">
    <name type="scientific">Paraglomus occultum</name>
    <dbReference type="NCBI Taxonomy" id="144539"/>
    <lineage>
        <taxon>Eukaryota</taxon>
        <taxon>Fungi</taxon>
        <taxon>Fungi incertae sedis</taxon>
        <taxon>Mucoromycota</taxon>
        <taxon>Glomeromycotina</taxon>
        <taxon>Glomeromycetes</taxon>
        <taxon>Paraglomerales</taxon>
        <taxon>Paraglomeraceae</taxon>
        <taxon>Paraglomus</taxon>
    </lineage>
</organism>
<sequence>VKYLLVASYLVKYRKPANSLTIIACRFEINDYSHLNLPANKSCILAAGIVDTKPQQQQDQIFFRISASQHKDDKTPLTNAAFSAHTTPLNAPTSAYYKLQPQSIIWTISPQPFN</sequence>
<name>A0A9N9E1Q8_9GLOM</name>
<evidence type="ECO:0000313" key="1">
    <source>
        <dbReference type="EMBL" id="CAG8661547.1"/>
    </source>
</evidence>
<gene>
    <name evidence="1" type="ORF">POCULU_LOCUS10485</name>
</gene>
<comment type="caution">
    <text evidence="1">The sequence shown here is derived from an EMBL/GenBank/DDBJ whole genome shotgun (WGS) entry which is preliminary data.</text>
</comment>
<proteinExistence type="predicted"/>
<evidence type="ECO:0000313" key="2">
    <source>
        <dbReference type="Proteomes" id="UP000789572"/>
    </source>
</evidence>
<dbReference type="Proteomes" id="UP000789572">
    <property type="component" value="Unassembled WGS sequence"/>
</dbReference>
<feature type="non-terminal residue" evidence="1">
    <location>
        <position position="1"/>
    </location>
</feature>
<dbReference type="EMBL" id="CAJVPJ010005449">
    <property type="protein sequence ID" value="CAG8661547.1"/>
    <property type="molecule type" value="Genomic_DNA"/>
</dbReference>
<reference evidence="1" key="1">
    <citation type="submission" date="2021-06" db="EMBL/GenBank/DDBJ databases">
        <authorList>
            <person name="Kallberg Y."/>
            <person name="Tangrot J."/>
            <person name="Rosling A."/>
        </authorList>
    </citation>
    <scope>NUCLEOTIDE SEQUENCE</scope>
    <source>
        <strain evidence="1">IA702</strain>
    </source>
</reference>
<accession>A0A9N9E1Q8</accession>
<feature type="non-terminal residue" evidence="1">
    <location>
        <position position="114"/>
    </location>
</feature>
<protein>
    <submittedName>
        <fullName evidence="1">898_t:CDS:1</fullName>
    </submittedName>
</protein>
<dbReference type="AlphaFoldDB" id="A0A9N9E1Q8"/>
<keyword evidence="2" id="KW-1185">Reference proteome</keyword>